<dbReference type="AlphaFoldDB" id="A0A445MKN3"/>
<name>A0A445MKN3_ENSVE</name>
<evidence type="ECO:0000313" key="1">
    <source>
        <dbReference type="EMBL" id="RZR74834.1"/>
    </source>
</evidence>
<proteinExistence type="predicted"/>
<protein>
    <submittedName>
        <fullName evidence="1">Uncharacterized protein</fullName>
    </submittedName>
</protein>
<sequence>MLPPPLPPRCRYRLAVAVFAAVTALAREPALVAWITSSSLLPLAAVAVAATPLAV</sequence>
<dbReference type="EMBL" id="KV876417">
    <property type="protein sequence ID" value="RZR74834.1"/>
    <property type="molecule type" value="Genomic_DNA"/>
</dbReference>
<reference evidence="1" key="1">
    <citation type="journal article" date="2018" name="Data Brief">
        <title>Genome sequence data from 17 accessions of Ensete ventricosum, a staple food crop for millions in Ethiopia.</title>
        <authorList>
            <person name="Yemataw Z."/>
            <person name="Muzemil S."/>
            <person name="Ambachew D."/>
            <person name="Tripathi L."/>
            <person name="Tesfaye K."/>
            <person name="Chala A."/>
            <person name="Farbos A."/>
            <person name="O'Neill P."/>
            <person name="Moore K."/>
            <person name="Grant M."/>
            <person name="Studholme D.J."/>
        </authorList>
    </citation>
    <scope>NUCLEOTIDE SEQUENCE [LARGE SCALE GENOMIC DNA]</scope>
    <source>
        <tissue evidence="1">Leaf</tissue>
    </source>
</reference>
<accession>A0A445MKN3</accession>
<organism evidence="1">
    <name type="scientific">Ensete ventricosum</name>
    <name type="common">Abyssinian banana</name>
    <name type="synonym">Musa ensete</name>
    <dbReference type="NCBI Taxonomy" id="4639"/>
    <lineage>
        <taxon>Eukaryota</taxon>
        <taxon>Viridiplantae</taxon>
        <taxon>Streptophyta</taxon>
        <taxon>Embryophyta</taxon>
        <taxon>Tracheophyta</taxon>
        <taxon>Spermatophyta</taxon>
        <taxon>Magnoliopsida</taxon>
        <taxon>Liliopsida</taxon>
        <taxon>Zingiberales</taxon>
        <taxon>Musaceae</taxon>
        <taxon>Ensete</taxon>
    </lineage>
</organism>
<dbReference type="Proteomes" id="UP000290560">
    <property type="component" value="Unassembled WGS sequence"/>
</dbReference>
<feature type="non-terminal residue" evidence="1">
    <location>
        <position position="55"/>
    </location>
</feature>
<gene>
    <name evidence="1" type="ORF">BHM03_00044525</name>
</gene>